<proteinExistence type="predicted"/>
<dbReference type="AlphaFoldDB" id="A0A0C3EMR6"/>
<sequence length="92" mass="9833">MGFQSQPTGYLWILLVCSPSPFDIRTELEPSHNPPTTSSALAQTLSTTPQNPAIASHVDKTCVLEGDHKQGKEQEDPGGPGADSNDDDVRSN</sequence>
<dbReference type="Proteomes" id="UP000054166">
    <property type="component" value="Unassembled WGS sequence"/>
</dbReference>
<evidence type="ECO:0000256" key="1">
    <source>
        <dbReference type="SAM" id="MobiDB-lite"/>
    </source>
</evidence>
<evidence type="ECO:0000313" key="3">
    <source>
        <dbReference type="Proteomes" id="UP000054166"/>
    </source>
</evidence>
<dbReference type="HOGENOM" id="CLU_2414108_0_0_1"/>
<dbReference type="EMBL" id="KN833071">
    <property type="protein sequence ID" value="KIM73890.1"/>
    <property type="molecule type" value="Genomic_DNA"/>
</dbReference>
<dbReference type="InParanoid" id="A0A0C3EMR6"/>
<feature type="region of interest" description="Disordered" evidence="1">
    <location>
        <begin position="63"/>
        <end position="92"/>
    </location>
</feature>
<gene>
    <name evidence="2" type="ORF">PILCRDRAFT_14875</name>
</gene>
<reference evidence="3" key="2">
    <citation type="submission" date="2015-01" db="EMBL/GenBank/DDBJ databases">
        <title>Evolutionary Origins and Diversification of the Mycorrhizal Mutualists.</title>
        <authorList>
            <consortium name="DOE Joint Genome Institute"/>
            <consortium name="Mycorrhizal Genomics Consortium"/>
            <person name="Kohler A."/>
            <person name="Kuo A."/>
            <person name="Nagy L.G."/>
            <person name="Floudas D."/>
            <person name="Copeland A."/>
            <person name="Barry K.W."/>
            <person name="Cichocki N."/>
            <person name="Veneault-Fourrey C."/>
            <person name="LaButti K."/>
            <person name="Lindquist E.A."/>
            <person name="Lipzen A."/>
            <person name="Lundell T."/>
            <person name="Morin E."/>
            <person name="Murat C."/>
            <person name="Riley R."/>
            <person name="Ohm R."/>
            <person name="Sun H."/>
            <person name="Tunlid A."/>
            <person name="Henrissat B."/>
            <person name="Grigoriev I.V."/>
            <person name="Hibbett D.S."/>
            <person name="Martin F."/>
        </authorList>
    </citation>
    <scope>NUCLEOTIDE SEQUENCE [LARGE SCALE GENOMIC DNA]</scope>
    <source>
        <strain evidence="3">F 1598</strain>
    </source>
</reference>
<feature type="compositionally biased region" description="Basic and acidic residues" evidence="1">
    <location>
        <begin position="63"/>
        <end position="75"/>
    </location>
</feature>
<organism evidence="2 3">
    <name type="scientific">Piloderma croceum (strain F 1598)</name>
    <dbReference type="NCBI Taxonomy" id="765440"/>
    <lineage>
        <taxon>Eukaryota</taxon>
        <taxon>Fungi</taxon>
        <taxon>Dikarya</taxon>
        <taxon>Basidiomycota</taxon>
        <taxon>Agaricomycotina</taxon>
        <taxon>Agaricomycetes</taxon>
        <taxon>Agaricomycetidae</taxon>
        <taxon>Atheliales</taxon>
        <taxon>Atheliaceae</taxon>
        <taxon>Piloderma</taxon>
    </lineage>
</organism>
<keyword evidence="3" id="KW-1185">Reference proteome</keyword>
<accession>A0A0C3EMR6</accession>
<name>A0A0C3EMR6_PILCF</name>
<protein>
    <submittedName>
        <fullName evidence="2">Uncharacterized protein</fullName>
    </submittedName>
</protein>
<evidence type="ECO:0000313" key="2">
    <source>
        <dbReference type="EMBL" id="KIM73890.1"/>
    </source>
</evidence>
<reference evidence="2 3" key="1">
    <citation type="submission" date="2014-04" db="EMBL/GenBank/DDBJ databases">
        <authorList>
            <consortium name="DOE Joint Genome Institute"/>
            <person name="Kuo A."/>
            <person name="Tarkka M."/>
            <person name="Buscot F."/>
            <person name="Kohler A."/>
            <person name="Nagy L.G."/>
            <person name="Floudas D."/>
            <person name="Copeland A."/>
            <person name="Barry K.W."/>
            <person name="Cichocki N."/>
            <person name="Veneault-Fourrey C."/>
            <person name="LaButti K."/>
            <person name="Lindquist E.A."/>
            <person name="Lipzen A."/>
            <person name="Lundell T."/>
            <person name="Morin E."/>
            <person name="Murat C."/>
            <person name="Sun H."/>
            <person name="Tunlid A."/>
            <person name="Henrissat B."/>
            <person name="Grigoriev I.V."/>
            <person name="Hibbett D.S."/>
            <person name="Martin F."/>
            <person name="Nordberg H.P."/>
            <person name="Cantor M.N."/>
            <person name="Hua S.X."/>
        </authorList>
    </citation>
    <scope>NUCLEOTIDE SEQUENCE [LARGE SCALE GENOMIC DNA]</scope>
    <source>
        <strain evidence="2 3">F 1598</strain>
    </source>
</reference>